<keyword evidence="9" id="KW-1185">Reference proteome</keyword>
<evidence type="ECO:0000256" key="3">
    <source>
        <dbReference type="ARBA" id="ARBA00022692"/>
    </source>
</evidence>
<feature type="domain" description="Type II secretion system protein GspF" evidence="7">
    <location>
        <begin position="148"/>
        <end position="278"/>
    </location>
</feature>
<organism evidence="8 9">
    <name type="scientific">Anaerobacterium chartisolvens</name>
    <dbReference type="NCBI Taxonomy" id="1297424"/>
    <lineage>
        <taxon>Bacteria</taxon>
        <taxon>Bacillati</taxon>
        <taxon>Bacillota</taxon>
        <taxon>Clostridia</taxon>
        <taxon>Eubacteriales</taxon>
        <taxon>Oscillospiraceae</taxon>
        <taxon>Anaerobacterium</taxon>
    </lineage>
</organism>
<dbReference type="GO" id="GO:0005886">
    <property type="term" value="C:plasma membrane"/>
    <property type="evidence" value="ECO:0007669"/>
    <property type="project" value="UniProtKB-SubCell"/>
</dbReference>
<dbReference type="PANTHER" id="PTHR35007:SF2">
    <property type="entry name" value="PILUS ASSEMBLE PROTEIN"/>
    <property type="match status" value="1"/>
</dbReference>
<dbReference type="Pfam" id="PF00482">
    <property type="entry name" value="T2SSF"/>
    <property type="match status" value="1"/>
</dbReference>
<feature type="transmembrane region" description="Helical" evidence="6">
    <location>
        <begin position="110"/>
        <end position="127"/>
    </location>
</feature>
<comment type="caution">
    <text evidence="8">The sequence shown here is derived from an EMBL/GenBank/DDBJ whole genome shotgun (WGS) entry which is preliminary data.</text>
</comment>
<accession>A0A369AKG2</accession>
<dbReference type="OrthoDB" id="9793966at2"/>
<dbReference type="InterPro" id="IPR018076">
    <property type="entry name" value="T2SS_GspF_dom"/>
</dbReference>
<evidence type="ECO:0000313" key="8">
    <source>
        <dbReference type="EMBL" id="RCX09603.1"/>
    </source>
</evidence>
<dbReference type="EMBL" id="QPJT01000034">
    <property type="protein sequence ID" value="RCX09603.1"/>
    <property type="molecule type" value="Genomic_DNA"/>
</dbReference>
<reference evidence="8 9" key="1">
    <citation type="submission" date="2018-07" db="EMBL/GenBank/DDBJ databases">
        <title>Genomic Encyclopedia of Type Strains, Phase IV (KMG-IV): sequencing the most valuable type-strain genomes for metagenomic binning, comparative biology and taxonomic classification.</title>
        <authorList>
            <person name="Goeker M."/>
        </authorList>
    </citation>
    <scope>NUCLEOTIDE SEQUENCE [LARGE SCALE GENOMIC DNA]</scope>
    <source>
        <strain evidence="8 9">DSM 27016</strain>
    </source>
</reference>
<keyword evidence="5 6" id="KW-0472">Membrane</keyword>
<feature type="transmembrane region" description="Helical" evidence="6">
    <location>
        <begin position="84"/>
        <end position="104"/>
    </location>
</feature>
<evidence type="ECO:0000256" key="6">
    <source>
        <dbReference type="SAM" id="Phobius"/>
    </source>
</evidence>
<sequence>MIFAFFVAAGGMTVLLIISRDRYKELIRPVDRRIYALKELMPIGLYVMELIRYKYSTRYDRGLLDKLTELYGARYSQYYLRIHWANKISALIAVTVITMLFGAATGPDKGLAVFGAVMLGAVFYLTDRELYKRVKKRRIDIQLDFPDFINKLTLLINAGMTVSGAWRRISEDSKRDGPLYQELKETLAEIAGGKPEIQAYENFAKRCRIPQVTKFISIIIQNLKKGNSELIPILRLQAGECWDMRKSTARRLGEEASTKLLFPMMIMFLAILIIVAMPAMLAMQGI</sequence>
<evidence type="ECO:0000313" key="9">
    <source>
        <dbReference type="Proteomes" id="UP000253034"/>
    </source>
</evidence>
<dbReference type="PANTHER" id="PTHR35007">
    <property type="entry name" value="INTEGRAL MEMBRANE PROTEIN-RELATED"/>
    <property type="match status" value="1"/>
</dbReference>
<evidence type="ECO:0000256" key="5">
    <source>
        <dbReference type="ARBA" id="ARBA00023136"/>
    </source>
</evidence>
<keyword evidence="3 6" id="KW-0812">Transmembrane</keyword>
<dbReference type="RefSeq" id="WP_114299746.1">
    <property type="nucleotide sequence ID" value="NZ_QPJT01000034.1"/>
</dbReference>
<keyword evidence="2" id="KW-1003">Cell membrane</keyword>
<gene>
    <name evidence="8" type="ORF">DFR58_1347</name>
</gene>
<keyword evidence="4 6" id="KW-1133">Transmembrane helix</keyword>
<dbReference type="AlphaFoldDB" id="A0A369AKG2"/>
<evidence type="ECO:0000259" key="7">
    <source>
        <dbReference type="Pfam" id="PF00482"/>
    </source>
</evidence>
<protein>
    <submittedName>
        <fullName evidence="8">Tight adherence protein C</fullName>
    </submittedName>
</protein>
<name>A0A369AKG2_9FIRM</name>
<evidence type="ECO:0000256" key="4">
    <source>
        <dbReference type="ARBA" id="ARBA00022989"/>
    </source>
</evidence>
<dbReference type="Proteomes" id="UP000253034">
    <property type="component" value="Unassembled WGS sequence"/>
</dbReference>
<feature type="transmembrane region" description="Helical" evidence="6">
    <location>
        <begin position="6"/>
        <end position="23"/>
    </location>
</feature>
<evidence type="ECO:0000256" key="2">
    <source>
        <dbReference type="ARBA" id="ARBA00022475"/>
    </source>
</evidence>
<proteinExistence type="predicted"/>
<feature type="transmembrane region" description="Helical" evidence="6">
    <location>
        <begin position="260"/>
        <end position="283"/>
    </location>
</feature>
<evidence type="ECO:0000256" key="1">
    <source>
        <dbReference type="ARBA" id="ARBA00004651"/>
    </source>
</evidence>
<comment type="subcellular location">
    <subcellularLocation>
        <location evidence="1">Cell membrane</location>
        <topology evidence="1">Multi-pass membrane protein</topology>
    </subcellularLocation>
</comment>